<dbReference type="AlphaFoldDB" id="A0A0K2U8U8"/>
<feature type="non-terminal residue" evidence="1">
    <location>
        <position position="1"/>
    </location>
</feature>
<evidence type="ECO:0000313" key="1">
    <source>
        <dbReference type="EMBL" id="CDW34485.1"/>
    </source>
</evidence>
<organism evidence="1">
    <name type="scientific">Lepeophtheirus salmonis</name>
    <name type="common">Salmon louse</name>
    <name type="synonym">Caligus salmonis</name>
    <dbReference type="NCBI Taxonomy" id="72036"/>
    <lineage>
        <taxon>Eukaryota</taxon>
        <taxon>Metazoa</taxon>
        <taxon>Ecdysozoa</taxon>
        <taxon>Arthropoda</taxon>
        <taxon>Crustacea</taxon>
        <taxon>Multicrustacea</taxon>
        <taxon>Hexanauplia</taxon>
        <taxon>Copepoda</taxon>
        <taxon>Siphonostomatoida</taxon>
        <taxon>Caligidae</taxon>
        <taxon>Lepeophtheirus</taxon>
    </lineage>
</organism>
<reference evidence="1" key="1">
    <citation type="submission" date="2014-05" db="EMBL/GenBank/DDBJ databases">
        <authorList>
            <person name="Chronopoulou M."/>
        </authorList>
    </citation>
    <scope>NUCLEOTIDE SEQUENCE</scope>
    <source>
        <tissue evidence="1">Whole organism</tissue>
    </source>
</reference>
<dbReference type="EMBL" id="HACA01017124">
    <property type="protein sequence ID" value="CDW34485.1"/>
    <property type="molecule type" value="Transcribed_RNA"/>
</dbReference>
<name>A0A0K2U8U8_LEPSM</name>
<sequence length="157" mass="18670">NKVFVGFHTSFPFRNLDRRGENGLLQDFLWIILSIRVIGQYSHDFGFQLRLRGSLPLRTHTLPLLLFNLLLTHQLKLLLLLPLLFRGGHHFVQLLKNVQEPVNKSIRVLVQEELQVLRERLFRLFVHEHDHDVVRKFFIHVGTQLHQFSLDRRTDLL</sequence>
<accession>A0A0K2U8U8</accession>
<proteinExistence type="predicted"/>
<protein>
    <submittedName>
        <fullName evidence="1">Uncharacterized protein</fullName>
    </submittedName>
</protein>